<protein>
    <submittedName>
        <fullName evidence="1">Uncharacterized protein</fullName>
    </submittedName>
</protein>
<dbReference type="OrthoDB" id="2361690at2759"/>
<gene>
    <name evidence="1" type="ORF">EMPS_02878</name>
</gene>
<dbReference type="AlphaFoldDB" id="A0A9P3H5I9"/>
<accession>A0A9P3H5I9</accession>
<name>A0A9P3H5I9_9FUNG</name>
<comment type="caution">
    <text evidence="1">The sequence shown here is derived from an EMBL/GenBank/DDBJ whole genome shotgun (WGS) entry which is preliminary data.</text>
</comment>
<reference evidence="1" key="2">
    <citation type="journal article" date="2022" name="Microbiol. Resour. Announc.">
        <title>Whole-Genome Sequence of Entomortierella parvispora E1425, a Mucoromycotan Fungus Associated with Burkholderiaceae-Related Endosymbiotic Bacteria.</title>
        <authorList>
            <person name="Herlambang A."/>
            <person name="Guo Y."/>
            <person name="Takashima Y."/>
            <person name="Narisawa K."/>
            <person name="Ohta H."/>
            <person name="Nishizawa T."/>
        </authorList>
    </citation>
    <scope>NUCLEOTIDE SEQUENCE</scope>
    <source>
        <strain evidence="1">E1425</strain>
    </source>
</reference>
<dbReference type="EMBL" id="BQFW01000004">
    <property type="protein sequence ID" value="GJJ70529.1"/>
    <property type="molecule type" value="Genomic_DNA"/>
</dbReference>
<proteinExistence type="predicted"/>
<reference evidence="1" key="1">
    <citation type="submission" date="2021-11" db="EMBL/GenBank/DDBJ databases">
        <authorList>
            <person name="Herlambang A."/>
            <person name="Guo Y."/>
            <person name="Takashima Y."/>
            <person name="Nishizawa T."/>
        </authorList>
    </citation>
    <scope>NUCLEOTIDE SEQUENCE</scope>
    <source>
        <strain evidence="1">E1425</strain>
    </source>
</reference>
<organism evidence="1 2">
    <name type="scientific">Entomortierella parvispora</name>
    <dbReference type="NCBI Taxonomy" id="205924"/>
    <lineage>
        <taxon>Eukaryota</taxon>
        <taxon>Fungi</taxon>
        <taxon>Fungi incertae sedis</taxon>
        <taxon>Mucoromycota</taxon>
        <taxon>Mortierellomycotina</taxon>
        <taxon>Mortierellomycetes</taxon>
        <taxon>Mortierellales</taxon>
        <taxon>Mortierellaceae</taxon>
        <taxon>Entomortierella</taxon>
    </lineage>
</organism>
<sequence length="363" mass="40190">MVQDKRFTFGISSSSAEGKKLSMEFQADSFIKLGEELVPVYFGTLDVPAFISGEVMLEVDRECEGASLEITFSAAAGLKVEVLAQAVVSMTKEKAFQKKRWTTDLDPTKTGKVGPGTYRRAVGATVDPLWPSSFKHDANGSRLCWISYLFDVKFYTPEGKMGKSVIVEKTFEVWVMNSLDPSPPPPPSSTLLYQPMKTKKSGLAVSFSLPAEGRVEVGQVLPVTLQVPPFEKGKFHGQAPVLSECVFKLRQDILGKTKDCRGINTKIHKLLCTLPLLTDDWPKDEHNGIEVVINMSLPGYPRMSPSAKTQWLDVSYALEISLKIRAQEQKEREAETIVAELPLDVVSPHHILSLDGEQLPAYQ</sequence>
<keyword evidence="2" id="KW-1185">Reference proteome</keyword>
<dbReference type="Proteomes" id="UP000827284">
    <property type="component" value="Unassembled WGS sequence"/>
</dbReference>
<evidence type="ECO:0000313" key="1">
    <source>
        <dbReference type="EMBL" id="GJJ70529.1"/>
    </source>
</evidence>
<evidence type="ECO:0000313" key="2">
    <source>
        <dbReference type="Proteomes" id="UP000827284"/>
    </source>
</evidence>